<dbReference type="InterPro" id="IPR036865">
    <property type="entry name" value="CRAL-TRIO_dom_sf"/>
</dbReference>
<dbReference type="EMBL" id="JAQMWT010000402">
    <property type="protein sequence ID" value="KAJ8601809.1"/>
    <property type="molecule type" value="Genomic_DNA"/>
</dbReference>
<comment type="caution">
    <text evidence="4">The sequence shown here is derived from an EMBL/GenBank/DDBJ whole genome shotgun (WGS) entry which is preliminary data.</text>
</comment>
<reference evidence="4" key="1">
    <citation type="submission" date="2023-01" db="EMBL/GenBank/DDBJ databases">
        <title>Metagenome sequencing of chrysophaentin producing Chrysophaeum taylorii.</title>
        <authorList>
            <person name="Davison J."/>
            <person name="Bewley C."/>
        </authorList>
    </citation>
    <scope>NUCLEOTIDE SEQUENCE</scope>
    <source>
        <strain evidence="4">NIES-1699</strain>
    </source>
</reference>
<name>A0AAD7UCB5_9STRA</name>
<dbReference type="PANTHER" id="PTHR23324">
    <property type="entry name" value="SEC14 RELATED PROTEIN"/>
    <property type="match status" value="1"/>
</dbReference>
<dbReference type="Pfam" id="PF00650">
    <property type="entry name" value="CRAL_TRIO"/>
    <property type="match status" value="1"/>
</dbReference>
<dbReference type="SMART" id="SM00516">
    <property type="entry name" value="SEC14"/>
    <property type="match status" value="1"/>
</dbReference>
<keyword evidence="2" id="KW-0472">Membrane</keyword>
<keyword evidence="2" id="KW-1133">Transmembrane helix</keyword>
<evidence type="ECO:0000313" key="4">
    <source>
        <dbReference type="EMBL" id="KAJ8601809.1"/>
    </source>
</evidence>
<dbReference type="SUPFAM" id="SSF46938">
    <property type="entry name" value="CRAL/TRIO N-terminal domain"/>
    <property type="match status" value="1"/>
</dbReference>
<feature type="domain" description="CRAL-TRIO" evidence="3">
    <location>
        <begin position="544"/>
        <end position="707"/>
    </location>
</feature>
<dbReference type="Gene3D" id="3.40.525.10">
    <property type="entry name" value="CRAL-TRIO lipid binding domain"/>
    <property type="match status" value="1"/>
</dbReference>
<keyword evidence="5" id="KW-1185">Reference proteome</keyword>
<proteinExistence type="predicted"/>
<sequence length="716" mass="80285">MSESEGLIRGDSEFVLRGCESEDSPRREADVVYYGDELRLYATSEYAKSGGHVGVYFKAKKRKSRMGQTPLACLPPIGTEEGEFFESILRCVDPRGLKSEHEAVKVGDEVLLVDRDGHAWNTSTAGIVEYLTLRLRGERGELRVRFAKDLKKRNSSDDDSSPGRSPHLARPKSTGRLRSSPRDRPSVRFGDSLFLVSCPQHDETHPGAGRYMRREHVLTNYKRETSSLKGGYLTVDPRGHPIQFSIQRSAPTIDTLKIGRATFFNLPWRHYVAFEDETSSDLELEFSSGSKAKTKIENTKTWLQLGDGLGSVLVDLRCCRPSRSSSTKNSGFLLLRRAKKEIVASILLALAFRDDARIALVLPLYALNPAFLVVMIILPRVVAWLVYVLAVSYHVKKMVQEDDDENDAIVTSSAAPRGAASGEVAVLEWTSETKAVTPQDHLVESSELSAIAALRAAVAEDSFSPRWLEDGELLRFVRARKTAGQRIDLFREAMAWRKQRTDDVYLQSTNQDPALGSFGILEREWTRGSVEAPEWWKHLTDTVPLQVYGADDSGLPITYVGFGRMDLTSICRDLGPDRLEQKLVMLNDMFLDVAREQRFMNPHLRALHGGVFIIDLDGMSRRVLRELNIFKRVSTALKVLHPERQRKTFIVRAPRAFTLVWKLVKPMLDARIISKISILGDNVKPLIDELGLPNVPTVLGGRFRITALHDAPSSSS</sequence>
<dbReference type="Proteomes" id="UP001230188">
    <property type="component" value="Unassembled WGS sequence"/>
</dbReference>
<accession>A0AAD7UCB5</accession>
<evidence type="ECO:0000259" key="3">
    <source>
        <dbReference type="PROSITE" id="PS50191"/>
    </source>
</evidence>
<feature type="region of interest" description="Disordered" evidence="1">
    <location>
        <begin position="151"/>
        <end position="185"/>
    </location>
</feature>
<dbReference type="InterPro" id="IPR001251">
    <property type="entry name" value="CRAL-TRIO_dom"/>
</dbReference>
<keyword evidence="2" id="KW-0812">Transmembrane</keyword>
<evidence type="ECO:0000313" key="5">
    <source>
        <dbReference type="Proteomes" id="UP001230188"/>
    </source>
</evidence>
<dbReference type="CDD" id="cd00170">
    <property type="entry name" value="SEC14"/>
    <property type="match status" value="1"/>
</dbReference>
<gene>
    <name evidence="4" type="ORF">CTAYLR_007486</name>
</gene>
<dbReference type="InterPro" id="IPR051064">
    <property type="entry name" value="SEC14/CRAL-TRIO_domain"/>
</dbReference>
<evidence type="ECO:0000256" key="1">
    <source>
        <dbReference type="SAM" id="MobiDB-lite"/>
    </source>
</evidence>
<dbReference type="PROSITE" id="PS50191">
    <property type="entry name" value="CRAL_TRIO"/>
    <property type="match status" value="1"/>
</dbReference>
<dbReference type="InterPro" id="IPR036273">
    <property type="entry name" value="CRAL/TRIO_N_dom_sf"/>
</dbReference>
<organism evidence="4 5">
    <name type="scientific">Chrysophaeum taylorii</name>
    <dbReference type="NCBI Taxonomy" id="2483200"/>
    <lineage>
        <taxon>Eukaryota</taxon>
        <taxon>Sar</taxon>
        <taxon>Stramenopiles</taxon>
        <taxon>Ochrophyta</taxon>
        <taxon>Pelagophyceae</taxon>
        <taxon>Pelagomonadales</taxon>
        <taxon>Pelagomonadaceae</taxon>
        <taxon>Chrysophaeum</taxon>
    </lineage>
</organism>
<protein>
    <recommendedName>
        <fullName evidence="3">CRAL-TRIO domain-containing protein</fullName>
    </recommendedName>
</protein>
<evidence type="ECO:0000256" key="2">
    <source>
        <dbReference type="SAM" id="Phobius"/>
    </source>
</evidence>
<dbReference type="GO" id="GO:0005737">
    <property type="term" value="C:cytoplasm"/>
    <property type="evidence" value="ECO:0007669"/>
    <property type="project" value="TreeGrafter"/>
</dbReference>
<dbReference type="AlphaFoldDB" id="A0AAD7UCB5"/>
<dbReference type="PANTHER" id="PTHR23324:SF83">
    <property type="entry name" value="SEC14-LIKE PROTEIN 2"/>
    <property type="match status" value="1"/>
</dbReference>
<dbReference type="SUPFAM" id="SSF52087">
    <property type="entry name" value="CRAL/TRIO domain"/>
    <property type="match status" value="1"/>
</dbReference>
<feature type="transmembrane region" description="Helical" evidence="2">
    <location>
        <begin position="371"/>
        <end position="390"/>
    </location>
</feature>